<dbReference type="KEGG" id="uvi:66066826"/>
<sequence length="98" mass="10584">MAAPLRGQGISHPIIEEGFTCPGAATVASDSHSNIYSRVPPVIKDTVYTLSATSCSLWLLHYLTTIESLPSSEQTFAYSQVGDRLSASNRTTVGNPRW</sequence>
<dbReference type="Proteomes" id="UP000027002">
    <property type="component" value="Chromosome 5"/>
</dbReference>
<organism evidence="1 2">
    <name type="scientific">Ustilaginoidea virens</name>
    <name type="common">Rice false smut fungus</name>
    <name type="synonym">Villosiclava virens</name>
    <dbReference type="NCBI Taxonomy" id="1159556"/>
    <lineage>
        <taxon>Eukaryota</taxon>
        <taxon>Fungi</taxon>
        <taxon>Dikarya</taxon>
        <taxon>Ascomycota</taxon>
        <taxon>Pezizomycotina</taxon>
        <taxon>Sordariomycetes</taxon>
        <taxon>Hypocreomycetidae</taxon>
        <taxon>Hypocreales</taxon>
        <taxon>Clavicipitaceae</taxon>
        <taxon>Ustilaginoidea</taxon>
    </lineage>
</organism>
<protein>
    <submittedName>
        <fullName evidence="1">Uncharacterized protein</fullName>
    </submittedName>
</protein>
<name>A0A8E5HUK4_USTVR</name>
<accession>A0A8E5HUK4</accession>
<dbReference type="SUPFAM" id="SSF53732">
    <property type="entry name" value="Aconitase iron-sulfur domain"/>
    <property type="match status" value="1"/>
</dbReference>
<dbReference type="AlphaFoldDB" id="A0A8E5HUK4"/>
<dbReference type="InterPro" id="IPR036008">
    <property type="entry name" value="Aconitase_4Fe-4S_dom"/>
</dbReference>
<evidence type="ECO:0000313" key="1">
    <source>
        <dbReference type="EMBL" id="QUC21808.1"/>
    </source>
</evidence>
<dbReference type="EMBL" id="CP072757">
    <property type="protein sequence ID" value="QUC21808.1"/>
    <property type="molecule type" value="Genomic_DNA"/>
</dbReference>
<proteinExistence type="predicted"/>
<dbReference type="RefSeq" id="XP_042999481.1">
    <property type="nucleotide sequence ID" value="XM_043143546.1"/>
</dbReference>
<keyword evidence="2" id="KW-1185">Reference proteome</keyword>
<gene>
    <name evidence="1" type="ORF">UV8b_06049</name>
</gene>
<reference evidence="1" key="1">
    <citation type="submission" date="2020-03" db="EMBL/GenBank/DDBJ databases">
        <title>A mixture of massive structural variations and highly conserved coding sequences in Ustilaginoidea virens genome.</title>
        <authorList>
            <person name="Zhang K."/>
            <person name="Zhao Z."/>
            <person name="Zhang Z."/>
            <person name="Li Y."/>
            <person name="Hsiang T."/>
            <person name="Sun W."/>
        </authorList>
    </citation>
    <scope>NUCLEOTIDE SEQUENCE</scope>
    <source>
        <strain evidence="1">UV-8b</strain>
    </source>
</reference>
<evidence type="ECO:0000313" key="2">
    <source>
        <dbReference type="Proteomes" id="UP000027002"/>
    </source>
</evidence>
<dbReference type="GeneID" id="66066826"/>